<protein>
    <recommendedName>
        <fullName evidence="3">Aminoglycoside phosphotransferase domain-containing protein</fullName>
    </recommendedName>
</protein>
<organism evidence="1 2">
    <name type="scientific">Neonectria ditissima</name>
    <dbReference type="NCBI Taxonomy" id="78410"/>
    <lineage>
        <taxon>Eukaryota</taxon>
        <taxon>Fungi</taxon>
        <taxon>Dikarya</taxon>
        <taxon>Ascomycota</taxon>
        <taxon>Pezizomycotina</taxon>
        <taxon>Sordariomycetes</taxon>
        <taxon>Hypocreomycetidae</taxon>
        <taxon>Hypocreales</taxon>
        <taxon>Nectriaceae</taxon>
        <taxon>Neonectria</taxon>
    </lineage>
</organism>
<comment type="caution">
    <text evidence="1">The sequence shown here is derived from an EMBL/GenBank/DDBJ whole genome shotgun (WGS) entry which is preliminary data.</text>
</comment>
<dbReference type="AlphaFoldDB" id="A0A0P7BLT4"/>
<dbReference type="STRING" id="78410.A0A0P7BLT4"/>
<dbReference type="Proteomes" id="UP000050424">
    <property type="component" value="Unassembled WGS sequence"/>
</dbReference>
<keyword evidence="2" id="KW-1185">Reference proteome</keyword>
<reference evidence="1 2" key="1">
    <citation type="submission" date="2015-09" db="EMBL/GenBank/DDBJ databases">
        <title>Draft genome of a European isolate of the apple canker pathogen Neonectria ditissima.</title>
        <authorList>
            <person name="Gomez-Cortecero A."/>
            <person name="Harrison R.J."/>
            <person name="Armitage A.D."/>
        </authorList>
    </citation>
    <scope>NUCLEOTIDE SEQUENCE [LARGE SCALE GENOMIC DNA]</scope>
    <source>
        <strain evidence="1 2">R09/05</strain>
    </source>
</reference>
<gene>
    <name evidence="1" type="ORF">AK830_g4298</name>
</gene>
<accession>A0A0P7BLT4</accession>
<sequence>MRNTIIKDKADKEHQSFVESIDTNAICRPASSHHAGLPCKTFRSPKHGSFNVYIFVEFNSYSPPERWAIRIPLPARTAWIDEKIEAKLATMRYVTTKTTIPVPYLHAYSFTESSPIQPAFIILDYIQGQHLKDLGFSMGKKWFD</sequence>
<dbReference type="PANTHER" id="PTHR21310:SF15">
    <property type="entry name" value="AMINOGLYCOSIDE PHOSPHOTRANSFERASE DOMAIN-CONTAINING PROTEIN"/>
    <property type="match status" value="1"/>
</dbReference>
<name>A0A0P7BLT4_9HYPO</name>
<evidence type="ECO:0008006" key="3">
    <source>
        <dbReference type="Google" id="ProtNLM"/>
    </source>
</evidence>
<dbReference type="EMBL" id="LKCW01000051">
    <property type="protein sequence ID" value="KPM42315.1"/>
    <property type="molecule type" value="Genomic_DNA"/>
</dbReference>
<dbReference type="PANTHER" id="PTHR21310">
    <property type="entry name" value="AMINOGLYCOSIDE PHOSPHOTRANSFERASE-RELATED-RELATED"/>
    <property type="match status" value="1"/>
</dbReference>
<proteinExistence type="predicted"/>
<evidence type="ECO:0000313" key="1">
    <source>
        <dbReference type="EMBL" id="KPM42315.1"/>
    </source>
</evidence>
<dbReference type="OrthoDB" id="4935989at2759"/>
<evidence type="ECO:0000313" key="2">
    <source>
        <dbReference type="Proteomes" id="UP000050424"/>
    </source>
</evidence>
<dbReference type="InterPro" id="IPR051678">
    <property type="entry name" value="AGP_Transferase"/>
</dbReference>